<evidence type="ECO:0000259" key="3">
    <source>
        <dbReference type="Pfam" id="PF23079"/>
    </source>
</evidence>
<dbReference type="KEGG" id="scac:106082858"/>
<evidence type="ECO:0000256" key="2">
    <source>
        <dbReference type="SAM" id="MobiDB-lite"/>
    </source>
</evidence>
<feature type="domain" description="Nucleolar protein 4 helical" evidence="3">
    <location>
        <begin position="824"/>
        <end position="921"/>
    </location>
</feature>
<protein>
    <recommendedName>
        <fullName evidence="3">Nucleolar protein 4 helical domain-containing protein</fullName>
    </recommendedName>
</protein>
<dbReference type="PANTHER" id="PTHR12449">
    <property type="entry name" value="DEATH DOMAIN-CONTAINING PROTEIN"/>
    <property type="match status" value="1"/>
</dbReference>
<dbReference type="Pfam" id="PF23079">
    <property type="entry name" value="HTH_NOL4_2nd"/>
    <property type="match status" value="1"/>
</dbReference>
<name>A0A1I8PKQ0_STOCA</name>
<feature type="compositionally biased region" description="Polar residues" evidence="2">
    <location>
        <begin position="320"/>
        <end position="339"/>
    </location>
</feature>
<feature type="region of interest" description="Disordered" evidence="2">
    <location>
        <begin position="303"/>
        <end position="382"/>
    </location>
</feature>
<dbReference type="InterPro" id="IPR039788">
    <property type="entry name" value="NOL4/NOL4L"/>
</dbReference>
<organism evidence="4 5">
    <name type="scientific">Stomoxys calcitrans</name>
    <name type="common">Stable fly</name>
    <name type="synonym">Conops calcitrans</name>
    <dbReference type="NCBI Taxonomy" id="35570"/>
    <lineage>
        <taxon>Eukaryota</taxon>
        <taxon>Metazoa</taxon>
        <taxon>Ecdysozoa</taxon>
        <taxon>Arthropoda</taxon>
        <taxon>Hexapoda</taxon>
        <taxon>Insecta</taxon>
        <taxon>Pterygota</taxon>
        <taxon>Neoptera</taxon>
        <taxon>Endopterygota</taxon>
        <taxon>Diptera</taxon>
        <taxon>Brachycera</taxon>
        <taxon>Muscomorpha</taxon>
        <taxon>Muscoidea</taxon>
        <taxon>Muscidae</taxon>
        <taxon>Stomoxys</taxon>
    </lineage>
</organism>
<accession>A0A1I8PKQ0</accession>
<dbReference type="STRING" id="35570.A0A1I8PKQ0"/>
<keyword evidence="1" id="KW-0175">Coiled coil</keyword>
<feature type="region of interest" description="Disordered" evidence="2">
    <location>
        <begin position="520"/>
        <end position="546"/>
    </location>
</feature>
<feature type="compositionally biased region" description="Low complexity" evidence="2">
    <location>
        <begin position="692"/>
        <end position="710"/>
    </location>
</feature>
<dbReference type="Proteomes" id="UP000095300">
    <property type="component" value="Unassembled WGS sequence"/>
</dbReference>
<feature type="compositionally biased region" description="Low complexity" evidence="2">
    <location>
        <begin position="344"/>
        <end position="357"/>
    </location>
</feature>
<dbReference type="EnsemblMetazoa" id="SCAU008993-RB">
    <property type="protein sequence ID" value="SCAU008993-PB"/>
    <property type="gene ID" value="SCAU008993"/>
</dbReference>
<feature type="region of interest" description="Disordered" evidence="2">
    <location>
        <begin position="584"/>
        <end position="643"/>
    </location>
</feature>
<feature type="compositionally biased region" description="Polar residues" evidence="2">
    <location>
        <begin position="615"/>
        <end position="627"/>
    </location>
</feature>
<feature type="compositionally biased region" description="Basic and acidic residues" evidence="2">
    <location>
        <begin position="31"/>
        <end position="44"/>
    </location>
</feature>
<evidence type="ECO:0000313" key="4">
    <source>
        <dbReference type="EnsemblMetazoa" id="SCAU008993-PB"/>
    </source>
</evidence>
<proteinExistence type="predicted"/>
<dbReference type="OrthoDB" id="10047222at2759"/>
<feature type="coiled-coil region" evidence="1">
    <location>
        <begin position="1200"/>
        <end position="1227"/>
    </location>
</feature>
<feature type="compositionally biased region" description="Acidic residues" evidence="2">
    <location>
        <begin position="800"/>
        <end position="812"/>
    </location>
</feature>
<keyword evidence="5" id="KW-1185">Reference proteome</keyword>
<dbReference type="VEuPathDB" id="VectorBase:SCAU008993"/>
<feature type="region of interest" description="Disordered" evidence="2">
    <location>
        <begin position="773"/>
        <end position="813"/>
    </location>
</feature>
<feature type="region of interest" description="Disordered" evidence="2">
    <location>
        <begin position="1"/>
        <end position="84"/>
    </location>
</feature>
<reference evidence="4" key="1">
    <citation type="submission" date="2020-05" db="UniProtKB">
        <authorList>
            <consortium name="EnsemblMetazoa"/>
        </authorList>
    </citation>
    <scope>IDENTIFICATION</scope>
    <source>
        <strain evidence="4">USDA</strain>
    </source>
</reference>
<sequence>MSSTQTNDKPPIPESEEAAYSPTGPLIQSYAEHHQLHMHSRQEQQSHSFHAYQARQAFSSESRERKLYAIEEQQEGELEKSENRQVEGVDNAYDADVDDDGPVQSTAASLVIASEQGGEGVVPSQKNFDDKEHIYELFQPWALKTYGDLAKTKTITMRKKVRILKALEGKEHSRPDSSKFRFWVKTKGFTTKRPESFEDAPCTQRHKKSLPPNAVLSENPADVDLYVASTTKDLEKRTYRKVAVVEEFFDIIFQIHMELGGRSGMHAGQKRTYRIISETYAFLPREAVTRFLSICPECKKNLRPSSPSAHNLKDDLGAAQNESSSEVEVLNYSSHTESSLEAGPTTKLSTKSTLHTPGGTGALHSISVQPKKRRYSHPDNNSKAFVCPTEQVAEHSLPRRNSSPLVAQATAPKPLSFGQAHIPKIRINPNLQRPSTPPVTTEAHPFVTPYQSYGFDFHSLKSQDSLMRYYDFMRRLYAGNLPMPHAVLPPPSSQKESLPYPHKSKLAHLPALGKKSALNVHEPSISSSSEDEADNSSVVKAKRFKSSEKTKALESLPMSLLIPTIDKDFVQSTQIRAINLSKNSSHFSVQGRPSVDDCAKKTAATPTHKPPPPQSEIQATSTPSSVKQEPLTPPKSSALPALRIPQLRTISSLPPLDYERLKPITSTYLQLTRSMGLSDEEALRFDNLEAIPPATTTDTTNSSETNTEADPYAGIMKDADKLKLMLLAWNYQNSNAARNGADGPDLSIVGGLWAQYQSALAQNAAASNTKLDASLSPVPREGNPSPMEAQDETNSSGQKEEDEGSEDDSDDKIDEKLAHSHDPERLKAFNMFVRLFVDENLDRIVPISKQPKEKIQAIIDSCARQFPEFSDRSRKRIRTYLKSCRRNKKTRDGWENTTRPTPAHLTSVQAEQILAIACENESLNAKRMRIGLEPITHAIPAPGSAVAAAAALLHNNNINNNIAAATTSSAASVGGASTSSTVTSASANDGSNAANAAALPFATCTGFARSTPNSDVPEPLSLAPAVSVAAAVASSSAGSGGMNSARSSPLALSSNASITGMDIKPLTTAALSNGNTANNAAATLTGLPATSPLYRPTDFTSPTTASPFVAAAAAAVAGRTQTYPTYFPGVTSLGNVTPTDLSMKPSCSSAITSNTPSTTVNVNNQGTNNSGSGISSLATLNQLNVNTNLNNGNVANTNALATATHQLQQLQQVQQQQQTQDQQQQQQQGLNVVNANNGMDANAVRPPLLPHKLSPNEITAARQVISAYRESAAFLLRTADQVEQLLVQQQ</sequence>
<dbReference type="PANTHER" id="PTHR12449:SF22">
    <property type="entry name" value="NUCLEOLAR PROTEIN 4"/>
    <property type="match status" value="1"/>
</dbReference>
<feature type="region of interest" description="Disordered" evidence="2">
    <location>
        <begin position="691"/>
        <end position="710"/>
    </location>
</feature>
<gene>
    <name evidence="4" type="primary">106082858</name>
</gene>
<dbReference type="InterPro" id="IPR056549">
    <property type="entry name" value="HTH_NOL4"/>
</dbReference>
<evidence type="ECO:0000313" key="5">
    <source>
        <dbReference type="Proteomes" id="UP000095300"/>
    </source>
</evidence>
<evidence type="ECO:0000256" key="1">
    <source>
        <dbReference type="SAM" id="Coils"/>
    </source>
</evidence>